<feature type="domain" description="SnoaL-like" evidence="1">
    <location>
        <begin position="9"/>
        <end position="115"/>
    </location>
</feature>
<dbReference type="InterPro" id="IPR037401">
    <property type="entry name" value="SnoaL-like"/>
</dbReference>
<dbReference type="Proteomes" id="UP000664369">
    <property type="component" value="Unassembled WGS sequence"/>
</dbReference>
<organism evidence="2 3">
    <name type="scientific">Hymenobacter negativus</name>
    <dbReference type="NCBI Taxonomy" id="2795026"/>
    <lineage>
        <taxon>Bacteria</taxon>
        <taxon>Pseudomonadati</taxon>
        <taxon>Bacteroidota</taxon>
        <taxon>Cytophagia</taxon>
        <taxon>Cytophagales</taxon>
        <taxon>Hymenobacteraceae</taxon>
        <taxon>Hymenobacter</taxon>
    </lineage>
</organism>
<comment type="caution">
    <text evidence="2">The sequence shown here is derived from an EMBL/GenBank/DDBJ whole genome shotgun (WGS) entry which is preliminary data.</text>
</comment>
<proteinExistence type="predicted"/>
<keyword evidence="3" id="KW-1185">Reference proteome</keyword>
<dbReference type="Gene3D" id="3.10.450.50">
    <property type="match status" value="1"/>
</dbReference>
<sequence length="132" mass="14459">MQTQPQDVVHGFLTAVQQGKFDQVAAALHPQVQWSQPGHNRLSGLKHSRDEVFGMVGAMQELANGTLTLTEVDLLSTNGTQVACRVHWRAAQPSGVVLDVDNLDVYTIEDGLITQVQVFTTDTAQEDAFWGQ</sequence>
<name>A0ABS3QQL9_9BACT</name>
<reference evidence="2 3" key="1">
    <citation type="submission" date="2021-03" db="EMBL/GenBank/DDBJ databases">
        <authorList>
            <person name="Kim M.K."/>
        </authorList>
    </citation>
    <scope>NUCLEOTIDE SEQUENCE [LARGE SCALE GENOMIC DNA]</scope>
    <source>
        <strain evidence="2 3">BT442</strain>
    </source>
</reference>
<accession>A0ABS3QQL9</accession>
<evidence type="ECO:0000313" key="2">
    <source>
        <dbReference type="EMBL" id="MBO2012970.1"/>
    </source>
</evidence>
<gene>
    <name evidence="2" type="ORF">J4E00_28165</name>
</gene>
<dbReference type="InterPro" id="IPR032710">
    <property type="entry name" value="NTF2-like_dom_sf"/>
</dbReference>
<evidence type="ECO:0000313" key="3">
    <source>
        <dbReference type="Proteomes" id="UP000664369"/>
    </source>
</evidence>
<evidence type="ECO:0000259" key="1">
    <source>
        <dbReference type="Pfam" id="PF12680"/>
    </source>
</evidence>
<dbReference type="SUPFAM" id="SSF54427">
    <property type="entry name" value="NTF2-like"/>
    <property type="match status" value="1"/>
</dbReference>
<dbReference type="Pfam" id="PF12680">
    <property type="entry name" value="SnoaL_2"/>
    <property type="match status" value="1"/>
</dbReference>
<dbReference type="EMBL" id="JAGETZ010000023">
    <property type="protein sequence ID" value="MBO2012970.1"/>
    <property type="molecule type" value="Genomic_DNA"/>
</dbReference>
<protein>
    <submittedName>
        <fullName evidence="2">Nuclear transport factor 2 family protein</fullName>
    </submittedName>
</protein>
<dbReference type="RefSeq" id="WP_208178710.1">
    <property type="nucleotide sequence ID" value="NZ_JAGETZ010000023.1"/>
</dbReference>